<evidence type="ECO:0000256" key="6">
    <source>
        <dbReference type="ARBA" id="ARBA00022619"/>
    </source>
</evidence>
<dbReference type="Gene3D" id="3.40.430.10">
    <property type="entry name" value="Dihydrofolate Reductase, subunit A"/>
    <property type="match status" value="1"/>
</dbReference>
<comment type="function">
    <text evidence="1 14">Converts 2,5-diamino-6-(ribosylamino)-4(3h)-pyrimidinone 5'-phosphate into 5-amino-6-(ribosylamino)-2,4(1h,3h)-pyrimidinedione 5'-phosphate.</text>
</comment>
<dbReference type="SUPFAM" id="SSF53597">
    <property type="entry name" value="Dihydrofolate reductase-like"/>
    <property type="match status" value="1"/>
</dbReference>
<evidence type="ECO:0000256" key="11">
    <source>
        <dbReference type="ARBA" id="ARBA00023268"/>
    </source>
</evidence>
<dbReference type="SUPFAM" id="SSF53927">
    <property type="entry name" value="Cytidine deaminase-like"/>
    <property type="match status" value="1"/>
</dbReference>
<keyword evidence="7 14" id="KW-0479">Metal-binding</keyword>
<evidence type="ECO:0000313" key="16">
    <source>
        <dbReference type="EMBL" id="MFD1485925.1"/>
    </source>
</evidence>
<dbReference type="EC" id="3.5.4.26" evidence="14"/>
<evidence type="ECO:0000256" key="9">
    <source>
        <dbReference type="ARBA" id="ARBA00022857"/>
    </source>
</evidence>
<dbReference type="InterPro" id="IPR004794">
    <property type="entry name" value="Eubact_RibD"/>
</dbReference>
<evidence type="ECO:0000256" key="8">
    <source>
        <dbReference type="ARBA" id="ARBA00022833"/>
    </source>
</evidence>
<comment type="pathway">
    <text evidence="2 14">Cofactor biosynthesis; riboflavin biosynthesis; 5-amino-6-(D-ribitylamino)uracil from GTP: step 2/4.</text>
</comment>
<dbReference type="PIRSF" id="PIRSF006769">
    <property type="entry name" value="RibD"/>
    <property type="match status" value="1"/>
</dbReference>
<name>A0ABW4EBW2_9LACO</name>
<comment type="pathway">
    <text evidence="3 14">Cofactor biosynthesis; riboflavin biosynthesis; 5-amino-6-(D-ribitylamino)uracil from GTP: step 3/4.</text>
</comment>
<dbReference type="GO" id="GO:0008703">
    <property type="term" value="F:5-amino-6-(5-phosphoribosylamino)uracil reductase activity"/>
    <property type="evidence" value="ECO:0007669"/>
    <property type="project" value="UniProtKB-EC"/>
</dbReference>
<dbReference type="Gene3D" id="3.40.140.10">
    <property type="entry name" value="Cytidine Deaminase, domain 2"/>
    <property type="match status" value="1"/>
</dbReference>
<evidence type="ECO:0000256" key="12">
    <source>
        <dbReference type="ARBA" id="ARBA00049861"/>
    </source>
</evidence>
<dbReference type="PANTHER" id="PTHR38011:SF7">
    <property type="entry name" value="2,5-DIAMINO-6-RIBOSYLAMINO-4(3H)-PYRIMIDINONE 5'-PHOSPHATE REDUCTASE"/>
    <property type="match status" value="1"/>
</dbReference>
<keyword evidence="14 16" id="KW-0378">Hydrolase</keyword>
<dbReference type="CDD" id="cd01284">
    <property type="entry name" value="Riboflavin_deaminase-reductase"/>
    <property type="match status" value="1"/>
</dbReference>
<evidence type="ECO:0000256" key="5">
    <source>
        <dbReference type="ARBA" id="ARBA00007417"/>
    </source>
</evidence>
<accession>A0ABW4EBW2</accession>
<evidence type="ECO:0000256" key="10">
    <source>
        <dbReference type="ARBA" id="ARBA00023002"/>
    </source>
</evidence>
<comment type="caution">
    <text evidence="16">The sequence shown here is derived from an EMBL/GenBank/DDBJ whole genome shotgun (WGS) entry which is preliminary data.</text>
</comment>
<comment type="catalytic activity">
    <reaction evidence="13 14">
        <text>2,5-diamino-6-hydroxy-4-(5-phosphoribosylamino)-pyrimidine + H2O + H(+) = 5-amino-6-(5-phospho-D-ribosylamino)uracil + NH4(+)</text>
        <dbReference type="Rhea" id="RHEA:21868"/>
        <dbReference type="ChEBI" id="CHEBI:15377"/>
        <dbReference type="ChEBI" id="CHEBI:15378"/>
        <dbReference type="ChEBI" id="CHEBI:28938"/>
        <dbReference type="ChEBI" id="CHEBI:58453"/>
        <dbReference type="ChEBI" id="CHEBI:58614"/>
        <dbReference type="EC" id="3.5.4.26"/>
    </reaction>
</comment>
<evidence type="ECO:0000259" key="15">
    <source>
        <dbReference type="PROSITE" id="PS51747"/>
    </source>
</evidence>
<dbReference type="InterPro" id="IPR024072">
    <property type="entry name" value="DHFR-like_dom_sf"/>
</dbReference>
<dbReference type="PROSITE" id="PS51747">
    <property type="entry name" value="CYT_DCMP_DEAMINASES_2"/>
    <property type="match status" value="1"/>
</dbReference>
<keyword evidence="11" id="KW-0511">Multifunctional enzyme</keyword>
<protein>
    <recommendedName>
        <fullName evidence="14">Riboflavin biosynthesis protein RibD</fullName>
    </recommendedName>
    <domain>
        <recommendedName>
            <fullName evidence="14">Diaminohydroxyphosphoribosylaminopyrimidine deaminase</fullName>
            <shortName evidence="14">DRAP deaminase</shortName>
            <ecNumber evidence="14">3.5.4.26</ecNumber>
        </recommendedName>
        <alternativeName>
            <fullName evidence="14">Riboflavin-specific deaminase</fullName>
        </alternativeName>
    </domain>
    <domain>
        <recommendedName>
            <fullName evidence="14">5-amino-6-(5-phosphoribosylamino)uracil reductase</fullName>
            <ecNumber evidence="14">1.1.1.193</ecNumber>
        </recommendedName>
        <alternativeName>
            <fullName evidence="14">HTP reductase</fullName>
        </alternativeName>
    </domain>
</protein>
<keyword evidence="9 14" id="KW-0521">NADP</keyword>
<dbReference type="GO" id="GO:0008835">
    <property type="term" value="F:diaminohydroxyphosphoribosylaminopyrimidine deaminase activity"/>
    <property type="evidence" value="ECO:0007669"/>
    <property type="project" value="UniProtKB-EC"/>
</dbReference>
<dbReference type="InterPro" id="IPR002734">
    <property type="entry name" value="RibDG_C"/>
</dbReference>
<dbReference type="EC" id="1.1.1.193" evidence="14"/>
<keyword evidence="6 14" id="KW-0686">Riboflavin biosynthesis</keyword>
<evidence type="ECO:0000256" key="1">
    <source>
        <dbReference type="ARBA" id="ARBA00002151"/>
    </source>
</evidence>
<proteinExistence type="inferred from homology"/>
<comment type="similarity">
    <text evidence="4 14">In the N-terminal section; belongs to the cytidine and deoxycytidylate deaminase family.</text>
</comment>
<dbReference type="Proteomes" id="UP001597252">
    <property type="component" value="Unassembled WGS sequence"/>
</dbReference>
<dbReference type="EMBL" id="JBHTON010000049">
    <property type="protein sequence ID" value="MFD1485925.1"/>
    <property type="molecule type" value="Genomic_DNA"/>
</dbReference>
<evidence type="ECO:0000313" key="17">
    <source>
        <dbReference type="Proteomes" id="UP001597252"/>
    </source>
</evidence>
<dbReference type="PANTHER" id="PTHR38011">
    <property type="entry name" value="DIHYDROFOLATE REDUCTASE FAMILY PROTEIN (AFU_ORTHOLOGUE AFUA_8G06820)"/>
    <property type="match status" value="1"/>
</dbReference>
<dbReference type="Pfam" id="PF00383">
    <property type="entry name" value="dCMP_cyt_deam_1"/>
    <property type="match status" value="1"/>
</dbReference>
<keyword evidence="8 14" id="KW-0862">Zinc</keyword>
<gene>
    <name evidence="16" type="primary">ribD</name>
    <name evidence="16" type="ORF">ACFQ5J_11870</name>
</gene>
<dbReference type="Pfam" id="PF01872">
    <property type="entry name" value="RibD_C"/>
    <property type="match status" value="1"/>
</dbReference>
<evidence type="ECO:0000256" key="14">
    <source>
        <dbReference type="PIRNR" id="PIRNR006769"/>
    </source>
</evidence>
<comment type="similarity">
    <text evidence="5 14">In the C-terminal section; belongs to the HTP reductase family.</text>
</comment>
<organism evidence="16 17">
    <name type="scientific">Lacticaseibacillus baoqingensis</name>
    <dbReference type="NCBI Taxonomy" id="2486013"/>
    <lineage>
        <taxon>Bacteria</taxon>
        <taxon>Bacillati</taxon>
        <taxon>Bacillota</taxon>
        <taxon>Bacilli</taxon>
        <taxon>Lactobacillales</taxon>
        <taxon>Lactobacillaceae</taxon>
        <taxon>Lacticaseibacillus</taxon>
    </lineage>
</organism>
<dbReference type="RefSeq" id="WP_225419517.1">
    <property type="nucleotide sequence ID" value="NZ_JBHTON010000049.1"/>
</dbReference>
<dbReference type="InterPro" id="IPR016192">
    <property type="entry name" value="APOBEC/CMP_deaminase_Zn-bd"/>
</dbReference>
<dbReference type="InterPro" id="IPR002125">
    <property type="entry name" value="CMP_dCMP_dom"/>
</dbReference>
<evidence type="ECO:0000256" key="4">
    <source>
        <dbReference type="ARBA" id="ARBA00005259"/>
    </source>
</evidence>
<dbReference type="PROSITE" id="PS00903">
    <property type="entry name" value="CYT_DCMP_DEAMINASES_1"/>
    <property type="match status" value="1"/>
</dbReference>
<feature type="domain" description="CMP/dCMP-type deaminase" evidence="15">
    <location>
        <begin position="2"/>
        <end position="126"/>
    </location>
</feature>
<dbReference type="InterPro" id="IPR050765">
    <property type="entry name" value="Riboflavin_Biosynth_HTPR"/>
</dbReference>
<sequence>MITDLEFMQLAWQQARLGANQTWTNPQVGAVLVQAGQVIAQGYHHRFGQAHAEVDTLAQLANDQQAVGATMYVTLEPCSHYGKTPPCADRLVQAGLARVVIGQHDPNPLVAGKGIAILEKAGIAVTLLDDTGGINRAYNFFYRHQRPYVTLKYAASIDGKLNANAPKRTRLSGHAAFLASQARRAEQQAILVGEHTLVIDDPSLTVRTQALAHPPVRIALVRDADALPAELRLWQDASASVWLLSNAASTRAWPAHVQVFAAAEWTPQAVCALMAKHGLQSLQVEGGSRIQAEFLVAGLVEQLLVDVAPITLGGDALPVAKGPAAAAVAWQLAAVERLADDVLLTYRRDE</sequence>
<reference evidence="17" key="1">
    <citation type="journal article" date="2019" name="Int. J. Syst. Evol. Microbiol.">
        <title>The Global Catalogue of Microorganisms (GCM) 10K type strain sequencing project: providing services to taxonomists for standard genome sequencing and annotation.</title>
        <authorList>
            <consortium name="The Broad Institute Genomics Platform"/>
            <consortium name="The Broad Institute Genome Sequencing Center for Infectious Disease"/>
            <person name="Wu L."/>
            <person name="Ma J."/>
        </authorList>
    </citation>
    <scope>NUCLEOTIDE SEQUENCE [LARGE SCALE GENOMIC DNA]</scope>
    <source>
        <strain evidence="17">CCM 8903</strain>
    </source>
</reference>
<evidence type="ECO:0000256" key="2">
    <source>
        <dbReference type="ARBA" id="ARBA00004882"/>
    </source>
</evidence>
<dbReference type="InterPro" id="IPR016193">
    <property type="entry name" value="Cytidine_deaminase-like"/>
</dbReference>
<comment type="catalytic activity">
    <reaction evidence="12 14">
        <text>5-amino-6-(5-phospho-D-ribitylamino)uracil + NADP(+) = 5-amino-6-(5-phospho-D-ribosylamino)uracil + NADPH + H(+)</text>
        <dbReference type="Rhea" id="RHEA:17845"/>
        <dbReference type="ChEBI" id="CHEBI:15378"/>
        <dbReference type="ChEBI" id="CHEBI:57783"/>
        <dbReference type="ChEBI" id="CHEBI:58349"/>
        <dbReference type="ChEBI" id="CHEBI:58421"/>
        <dbReference type="ChEBI" id="CHEBI:58453"/>
        <dbReference type="EC" id="1.1.1.193"/>
    </reaction>
</comment>
<keyword evidence="10 14" id="KW-0560">Oxidoreductase</keyword>
<evidence type="ECO:0000256" key="3">
    <source>
        <dbReference type="ARBA" id="ARBA00004910"/>
    </source>
</evidence>
<evidence type="ECO:0000256" key="7">
    <source>
        <dbReference type="ARBA" id="ARBA00022723"/>
    </source>
</evidence>
<dbReference type="NCBIfam" id="TIGR00326">
    <property type="entry name" value="eubact_ribD"/>
    <property type="match status" value="1"/>
</dbReference>
<evidence type="ECO:0000256" key="13">
    <source>
        <dbReference type="ARBA" id="ARBA00049886"/>
    </source>
</evidence>
<keyword evidence="17" id="KW-1185">Reference proteome</keyword>
<comment type="cofactor">
    <cofactor evidence="14">
        <name>Zn(2+)</name>
        <dbReference type="ChEBI" id="CHEBI:29105"/>
    </cofactor>
    <text evidence="14">Binds 1 zinc ion.</text>
</comment>